<dbReference type="RefSeq" id="WP_252084245.1">
    <property type="nucleotide sequence ID" value="NZ_CP092418.1"/>
</dbReference>
<protein>
    <submittedName>
        <fullName evidence="2">Uncharacterized protein</fullName>
    </submittedName>
</protein>
<feature type="transmembrane region" description="Helical" evidence="1">
    <location>
        <begin position="62"/>
        <end position="84"/>
    </location>
</feature>
<proteinExistence type="predicted"/>
<gene>
    <name evidence="2" type="ORF">MJO52_01525</name>
</gene>
<keyword evidence="3" id="KW-1185">Reference proteome</keyword>
<keyword evidence="1" id="KW-1133">Transmembrane helix</keyword>
<accession>A0ABY4VIY2</accession>
<dbReference type="Proteomes" id="UP001055658">
    <property type="component" value="Chromosome"/>
</dbReference>
<name>A0ABY4VIY2_9GAMM</name>
<reference evidence="2" key="1">
    <citation type="submission" date="2022-02" db="EMBL/GenBank/DDBJ databases">
        <title>Coral-associated bacteria.</title>
        <authorList>
            <person name="Tang K."/>
            <person name="Wang X."/>
        </authorList>
    </citation>
    <scope>NUCLEOTIDE SEQUENCE</scope>
    <source>
        <strain evidence="2">SCSIO 43006</strain>
    </source>
</reference>
<sequence length="190" mass="21191">MLKYDAEDFSSEMLLRHQLRALPVENPGDDLEERILKSVFTGQESSQSSSLSKLFFDEYRRVGQLAVAAGFFVVVTLGVILTFLKDTPMDVGAGYTQQDVEGTIKRPVHLLLHSSRRMQGALIRVVLPENMQLDGYASSQVLQWQTDIAAGSNRLSLPVKILGENSTGEILIEVEYGGVSKRLRQRLTHL</sequence>
<keyword evidence="1" id="KW-0812">Transmembrane</keyword>
<organism evidence="2 3">
    <name type="scientific">Microbulbifer variabilis</name>
    <dbReference type="NCBI Taxonomy" id="266805"/>
    <lineage>
        <taxon>Bacteria</taxon>
        <taxon>Pseudomonadati</taxon>
        <taxon>Pseudomonadota</taxon>
        <taxon>Gammaproteobacteria</taxon>
        <taxon>Cellvibrionales</taxon>
        <taxon>Microbulbiferaceae</taxon>
        <taxon>Microbulbifer</taxon>
    </lineage>
</organism>
<evidence type="ECO:0000313" key="2">
    <source>
        <dbReference type="EMBL" id="USD21849.1"/>
    </source>
</evidence>
<dbReference type="EMBL" id="CP092418">
    <property type="protein sequence ID" value="USD21849.1"/>
    <property type="molecule type" value="Genomic_DNA"/>
</dbReference>
<evidence type="ECO:0000313" key="3">
    <source>
        <dbReference type="Proteomes" id="UP001055658"/>
    </source>
</evidence>
<evidence type="ECO:0000256" key="1">
    <source>
        <dbReference type="SAM" id="Phobius"/>
    </source>
</evidence>
<keyword evidence="1" id="KW-0472">Membrane</keyword>